<keyword evidence="3" id="KW-1185">Reference proteome</keyword>
<sequence>MMSRLVAVFCVLVNGVNLARATCSFPETLLTDNWQGHYIPSASQGNKVLQANFTTDQMDVQLRSSVVCSRRCISAIGDVSNSYVNGQTYVVRETCGSDAVTFRCVHFLNRSTTVIQLKSSKFPLQNLPLNTEGFCTDDNLGIESWPLARPLRDETEFEDCPLTGGFEMTLGTNTKYLLPNFPRDVCSPLALDGSCLPGEKLSFDFKDRFCVPAKVRLTWKSSLQGSCTASWQDGNYTLMLFAAEGQYKTISRYTLRFPVANNRNIMNATLFASPALGSPEPEDSGLDVGAPAVELHLKRPKLRGWSDVCQDNQDDCDWAICDGRYGPYGHRCLRSCGHCNDTYNRIATRCEFPSNYSGSWRTASNSVFTVISGTIVVPEYGDMTCIDFQSPDRPNRFVVLSMPNNGCRPRYKCLDLEKTDGKLRWRINNGFEPWPGYGVRLPSFTSTVHNPSVLRKIRLSEKKLDPVEQVRRDTI</sequence>
<feature type="chain" id="PRO_5010346245" evidence="1">
    <location>
        <begin position="22"/>
        <end position="475"/>
    </location>
</feature>
<dbReference type="AlphaFoldDB" id="A0A1S3JJ40"/>
<protein>
    <submittedName>
        <fullName evidence="4">Uncharacterized protein LOC106173725</fullName>
    </submittedName>
</protein>
<dbReference type="PANTHER" id="PTHR22255:SF9">
    <property type="entry name" value="LP06548P"/>
    <property type="match status" value="1"/>
</dbReference>
<feature type="domain" description="DUF7043" evidence="2">
    <location>
        <begin position="21"/>
        <end position="145"/>
    </location>
</feature>
<reference evidence="4" key="1">
    <citation type="submission" date="2025-08" db="UniProtKB">
        <authorList>
            <consortium name="RefSeq"/>
        </authorList>
    </citation>
    <scope>IDENTIFICATION</scope>
    <source>
        <tissue evidence="4">Gonads</tissue>
    </source>
</reference>
<accession>A0A1S3JJ40</accession>
<feature type="signal peptide" evidence="1">
    <location>
        <begin position="1"/>
        <end position="21"/>
    </location>
</feature>
<dbReference type="Proteomes" id="UP000085678">
    <property type="component" value="Unplaced"/>
</dbReference>
<dbReference type="KEGG" id="lak:106173725"/>
<dbReference type="InterPro" id="IPR055471">
    <property type="entry name" value="DUF7043"/>
</dbReference>
<evidence type="ECO:0000313" key="3">
    <source>
        <dbReference type="Proteomes" id="UP000085678"/>
    </source>
</evidence>
<dbReference type="Pfam" id="PF23070">
    <property type="entry name" value="DUF7043"/>
    <property type="match status" value="1"/>
</dbReference>
<dbReference type="InParanoid" id="A0A1S3JJ40"/>
<dbReference type="GeneID" id="106173725"/>
<gene>
    <name evidence="4" type="primary">LOC106173725</name>
</gene>
<name>A0A1S3JJ40_LINAN</name>
<evidence type="ECO:0000313" key="4">
    <source>
        <dbReference type="RefSeq" id="XP_013410393.1"/>
    </source>
</evidence>
<organism evidence="3 4">
    <name type="scientific">Lingula anatina</name>
    <name type="common">Brachiopod</name>
    <name type="synonym">Lingula unguis</name>
    <dbReference type="NCBI Taxonomy" id="7574"/>
    <lineage>
        <taxon>Eukaryota</taxon>
        <taxon>Metazoa</taxon>
        <taxon>Spiralia</taxon>
        <taxon>Lophotrochozoa</taxon>
        <taxon>Brachiopoda</taxon>
        <taxon>Linguliformea</taxon>
        <taxon>Lingulata</taxon>
        <taxon>Lingulida</taxon>
        <taxon>Linguloidea</taxon>
        <taxon>Lingulidae</taxon>
        <taxon>Lingula</taxon>
    </lineage>
</organism>
<evidence type="ECO:0000256" key="1">
    <source>
        <dbReference type="SAM" id="SignalP"/>
    </source>
</evidence>
<proteinExistence type="predicted"/>
<keyword evidence="1" id="KW-0732">Signal</keyword>
<dbReference type="PANTHER" id="PTHR22255">
    <property type="entry name" value="LP06548P"/>
    <property type="match status" value="1"/>
</dbReference>
<dbReference type="RefSeq" id="XP_013410393.1">
    <property type="nucleotide sequence ID" value="XM_013554939.1"/>
</dbReference>
<dbReference type="OrthoDB" id="6047467at2759"/>
<evidence type="ECO:0000259" key="2">
    <source>
        <dbReference type="Pfam" id="PF23070"/>
    </source>
</evidence>